<reference evidence="2" key="1">
    <citation type="submission" date="2017-03" db="EMBL/GenBank/DDBJ databases">
        <title>Phytopthora megakarya and P. palmivora, two closely related causual agents of cacao black pod achieved similar genome size and gene model numbers by different mechanisms.</title>
        <authorList>
            <person name="Ali S."/>
            <person name="Shao J."/>
            <person name="Larry D.J."/>
            <person name="Kronmiller B."/>
            <person name="Shen D."/>
            <person name="Strem M.D."/>
            <person name="Melnick R.L."/>
            <person name="Guiltinan M.J."/>
            <person name="Tyler B.M."/>
            <person name="Meinhardt L.W."/>
            <person name="Bailey B.A."/>
        </authorList>
    </citation>
    <scope>NUCLEOTIDE SEQUENCE [LARGE SCALE GENOMIC DNA]</scope>
    <source>
        <strain evidence="2">zdho120</strain>
    </source>
</reference>
<accession>A0A225WB96</accession>
<evidence type="ECO:0000313" key="1">
    <source>
        <dbReference type="EMBL" id="OWZ14110.1"/>
    </source>
</evidence>
<keyword evidence="2" id="KW-1185">Reference proteome</keyword>
<evidence type="ECO:0000313" key="2">
    <source>
        <dbReference type="Proteomes" id="UP000198211"/>
    </source>
</evidence>
<comment type="caution">
    <text evidence="1">The sequence shown here is derived from an EMBL/GenBank/DDBJ whole genome shotgun (WGS) entry which is preliminary data.</text>
</comment>
<evidence type="ECO:0008006" key="3">
    <source>
        <dbReference type="Google" id="ProtNLM"/>
    </source>
</evidence>
<proteinExistence type="predicted"/>
<organism evidence="1 2">
    <name type="scientific">Phytophthora megakarya</name>
    <dbReference type="NCBI Taxonomy" id="4795"/>
    <lineage>
        <taxon>Eukaryota</taxon>
        <taxon>Sar</taxon>
        <taxon>Stramenopiles</taxon>
        <taxon>Oomycota</taxon>
        <taxon>Peronosporomycetes</taxon>
        <taxon>Peronosporales</taxon>
        <taxon>Peronosporaceae</taxon>
        <taxon>Phytophthora</taxon>
    </lineage>
</organism>
<name>A0A225WB96_9STRA</name>
<dbReference type="AlphaFoldDB" id="A0A225WB96"/>
<dbReference type="Proteomes" id="UP000198211">
    <property type="component" value="Unassembled WGS sequence"/>
</dbReference>
<sequence length="55" mass="6531">ITKLARVWLSRGYSTAFQERVFSTSSLRTHTDNEHVQRLLILCRNRKELQHMEAC</sequence>
<protein>
    <recommendedName>
        <fullName evidence="3">HAT C-terminal dimerisation domain-containing protein</fullName>
    </recommendedName>
</protein>
<feature type="non-terminal residue" evidence="1">
    <location>
        <position position="1"/>
    </location>
</feature>
<gene>
    <name evidence="1" type="ORF">PHMEG_00012454</name>
</gene>
<dbReference type="EMBL" id="NBNE01001414">
    <property type="protein sequence ID" value="OWZ14110.1"/>
    <property type="molecule type" value="Genomic_DNA"/>
</dbReference>